<comment type="function">
    <text evidence="3">Specifically acetylates 'Lys-40' in alpha-tubulin on the lumenal side of microtubules. Promotes microtubule destabilization and accelerates microtubule dynamics; this activity may be independent of acetylation activity. Acetylates alpha-tubulin with a slow enzymatic rate, due to a catalytic site that is not optimized for acetyl transfer. Enters the microtubule through each end and diffuses quickly throughout the lumen of microtubules. Acetylates only long/old microtubules because of its slow acetylation rate since it does not have time to act on dynamically unstable microtubules before the enzyme is released.</text>
</comment>
<dbReference type="Gene3D" id="3.40.630.30">
    <property type="match status" value="1"/>
</dbReference>
<name>A0A0K0FAA2_STRVS</name>
<comment type="catalytic activity">
    <reaction evidence="3">
        <text>L-lysyl-[alpha-tubulin] + acetyl-CoA = N(6)-acetyl-L-lysyl-[alpha-tubulin] + CoA + H(+)</text>
        <dbReference type="Rhea" id="RHEA:15277"/>
        <dbReference type="Rhea" id="RHEA-COMP:11278"/>
        <dbReference type="Rhea" id="RHEA-COMP:11279"/>
        <dbReference type="ChEBI" id="CHEBI:15378"/>
        <dbReference type="ChEBI" id="CHEBI:29969"/>
        <dbReference type="ChEBI" id="CHEBI:57287"/>
        <dbReference type="ChEBI" id="CHEBI:57288"/>
        <dbReference type="ChEBI" id="CHEBI:61930"/>
        <dbReference type="EC" id="2.3.1.108"/>
    </reaction>
</comment>
<proteinExistence type="inferred from homology"/>
<reference evidence="6" key="1">
    <citation type="submission" date="2014-07" db="EMBL/GenBank/DDBJ databases">
        <authorList>
            <person name="Martin A.A"/>
            <person name="De Silva N."/>
        </authorList>
    </citation>
    <scope>NUCLEOTIDE SEQUENCE</scope>
</reference>
<dbReference type="InterPro" id="IPR007965">
    <property type="entry name" value="GNAT_ATAT"/>
</dbReference>
<dbReference type="GO" id="GO:0005874">
    <property type="term" value="C:microtubule"/>
    <property type="evidence" value="ECO:0007669"/>
    <property type="project" value="InterPro"/>
</dbReference>
<dbReference type="GO" id="GO:0048666">
    <property type="term" value="P:neuron development"/>
    <property type="evidence" value="ECO:0007669"/>
    <property type="project" value="UniProtKB-UniRule"/>
</dbReference>
<evidence type="ECO:0000256" key="4">
    <source>
        <dbReference type="SAM" id="MobiDB-lite"/>
    </source>
</evidence>
<feature type="site" description="Crucial for catalytic activity" evidence="3">
    <location>
        <position position="49"/>
    </location>
</feature>
<feature type="binding site" evidence="3">
    <location>
        <begin position="117"/>
        <end position="130"/>
    </location>
    <ligand>
        <name>acetyl-CoA</name>
        <dbReference type="ChEBI" id="CHEBI:57288"/>
    </ligand>
</feature>
<comment type="similarity">
    <text evidence="3">Belongs to the acetyltransferase ATAT1 family.</text>
</comment>
<dbReference type="PANTHER" id="PTHR12327">
    <property type="entry name" value="ALPHA-TUBULIN N-ACETYLTRANSFERASE 1"/>
    <property type="match status" value="1"/>
</dbReference>
<keyword evidence="2 3" id="KW-0012">Acyltransferase</keyword>
<organism evidence="6 7">
    <name type="scientific">Strongyloides venezuelensis</name>
    <name type="common">Threadworm</name>
    <dbReference type="NCBI Taxonomy" id="75913"/>
    <lineage>
        <taxon>Eukaryota</taxon>
        <taxon>Metazoa</taxon>
        <taxon>Ecdysozoa</taxon>
        <taxon>Nematoda</taxon>
        <taxon>Chromadorea</taxon>
        <taxon>Rhabditida</taxon>
        <taxon>Tylenchina</taxon>
        <taxon>Panagrolaimomorpha</taxon>
        <taxon>Strongyloidoidea</taxon>
        <taxon>Strongyloididae</taxon>
        <taxon>Strongyloides</taxon>
    </lineage>
</organism>
<feature type="compositionally biased region" description="Basic and acidic residues" evidence="4">
    <location>
        <begin position="257"/>
        <end position="267"/>
    </location>
</feature>
<evidence type="ECO:0000256" key="2">
    <source>
        <dbReference type="ARBA" id="ARBA00023315"/>
    </source>
</evidence>
<reference evidence="7" key="2">
    <citation type="submission" date="2015-08" db="UniProtKB">
        <authorList>
            <consortium name="WormBaseParasite"/>
        </authorList>
    </citation>
    <scope>IDENTIFICATION</scope>
</reference>
<dbReference type="Proteomes" id="UP000035680">
    <property type="component" value="Unassembled WGS sequence"/>
</dbReference>
<keyword evidence="6" id="KW-1185">Reference proteome</keyword>
<comment type="caution">
    <text evidence="3">Lacks conserved residue(s) required for the propagation of feature annotation.</text>
</comment>
<evidence type="ECO:0000259" key="5">
    <source>
        <dbReference type="PROSITE" id="PS51730"/>
    </source>
</evidence>
<dbReference type="HAMAP" id="MF_03130">
    <property type="entry name" value="mec17"/>
    <property type="match status" value="1"/>
</dbReference>
<feature type="domain" description="N-acetyltransferase" evidence="5">
    <location>
        <begin position="1"/>
        <end position="183"/>
    </location>
</feature>
<dbReference type="PANTHER" id="PTHR12327:SF1">
    <property type="entry name" value="ALPHA-TUBULIN N-ACETYLTRANSFERASE 2"/>
    <property type="match status" value="1"/>
</dbReference>
<keyword evidence="1 3" id="KW-0808">Transferase</keyword>
<feature type="region of interest" description="Disordered" evidence="4">
    <location>
        <begin position="240"/>
        <end position="267"/>
    </location>
</feature>
<dbReference type="GO" id="GO:0019799">
    <property type="term" value="F:tubulin N-acetyltransferase activity"/>
    <property type="evidence" value="ECO:0007669"/>
    <property type="project" value="UniProtKB-UniRule"/>
</dbReference>
<dbReference type="InterPro" id="IPR038746">
    <property type="entry name" value="Atat"/>
</dbReference>
<sequence length="267" mass="31095">MEINYDLSEVFNNEIAILQKNVIRSLGPKKFWGVEKAIDEMGKLSMNAQGLKRVLTSYQKIIDTEEEQTLYVMWKKNPNNEKHSIVIGILKVGKKKLYLLDDKLQRYEVTPLCILDFYVHNTLQRKGNGHKVFEEMLKHQNINPIDLAIDKPSDSLLQFMKKYYNLENPIWQTTNFVVYKGFFDNFKESITPDYSKNEHKMGFSEKLSARSFKSETVSPNVRSRRFPNCQAAEIIHGGSDAPRKIEMDPNTPVGRKNTRDFGHTQIW</sequence>
<dbReference type="WBParaSite" id="SVE_0575500.1">
    <property type="protein sequence ID" value="SVE_0575500.1"/>
    <property type="gene ID" value="SVE_0575500"/>
</dbReference>
<evidence type="ECO:0000256" key="1">
    <source>
        <dbReference type="ARBA" id="ARBA00022679"/>
    </source>
</evidence>
<accession>A0A0K0FAA2</accession>
<evidence type="ECO:0000313" key="6">
    <source>
        <dbReference type="Proteomes" id="UP000035680"/>
    </source>
</evidence>
<evidence type="ECO:0000256" key="3">
    <source>
        <dbReference type="HAMAP-Rule" id="MF_03130"/>
    </source>
</evidence>
<dbReference type="PROSITE" id="PS51730">
    <property type="entry name" value="GNAT_ATAT"/>
    <property type="match status" value="1"/>
</dbReference>
<dbReference type="GO" id="GO:0070507">
    <property type="term" value="P:regulation of microtubule cytoskeleton organization"/>
    <property type="evidence" value="ECO:0007669"/>
    <property type="project" value="UniProtKB-UniRule"/>
</dbReference>
<evidence type="ECO:0000313" key="7">
    <source>
        <dbReference type="WBParaSite" id="SVE_0575500.1"/>
    </source>
</evidence>
<dbReference type="AlphaFoldDB" id="A0A0K0FAA2"/>
<protein>
    <recommendedName>
        <fullName evidence="3">Alpha-tubulin N-acetyltransferase</fullName>
        <shortName evidence="3">Alpha-TAT</shortName>
        <shortName evidence="3">TAT</shortName>
        <ecNumber evidence="3">2.3.1.108</ecNumber>
    </recommendedName>
    <alternativeName>
        <fullName evidence="3">Acetyltransferase mec-17 homolog</fullName>
    </alternativeName>
</protein>
<dbReference type="Pfam" id="PF05301">
    <property type="entry name" value="Acetyltransf_16"/>
    <property type="match status" value="1"/>
</dbReference>
<dbReference type="EC" id="2.3.1.108" evidence="3"/>